<dbReference type="SUPFAM" id="SSF52980">
    <property type="entry name" value="Restriction endonuclease-like"/>
    <property type="match status" value="1"/>
</dbReference>
<dbReference type="EMBL" id="JH597773">
    <property type="protein sequence ID" value="EHQ06282.1"/>
    <property type="molecule type" value="Genomic_DNA"/>
</dbReference>
<dbReference type="InterPro" id="IPR007560">
    <property type="entry name" value="Restrct_endonuc_IV_Mrr"/>
</dbReference>
<organism evidence="2 3">
    <name type="scientific">Leptonema illini DSM 21528</name>
    <dbReference type="NCBI Taxonomy" id="929563"/>
    <lineage>
        <taxon>Bacteria</taxon>
        <taxon>Pseudomonadati</taxon>
        <taxon>Spirochaetota</taxon>
        <taxon>Spirochaetia</taxon>
        <taxon>Leptospirales</taxon>
        <taxon>Leptospiraceae</taxon>
        <taxon>Leptonema</taxon>
    </lineage>
</organism>
<keyword evidence="2" id="KW-0255">Endonuclease</keyword>
<dbReference type="Pfam" id="PF04471">
    <property type="entry name" value="Mrr_cat"/>
    <property type="match status" value="1"/>
</dbReference>
<dbReference type="GO" id="GO:0003677">
    <property type="term" value="F:DNA binding"/>
    <property type="evidence" value="ECO:0007669"/>
    <property type="project" value="InterPro"/>
</dbReference>
<sequence>MKPGTEYEILTKDIFKEILSQDSVENLRVEHDIIIPGKTTSHQIDVFWEFKIAGVTYQTIVQAKHWNSRVDQGELLKFKSVLDDIPGQPRGIFVTQKGYQSGSVDYANAHGILLYELREPSRHEIGTRVKSVEIQINGFFPMTKVIGVLTDSHWFKKEIEQRNISPEELDKIQIDGDTDEISLLDSNLNTYSNLYDLINSGLETGFYELPPTEKEVFVDRDTFIKTNSDRLPFLKIRGTRAEYSVSRSSEVHKFERDDFPEYVLKNLHDDTSHLFSKQRKIIE</sequence>
<dbReference type="InterPro" id="IPR011335">
    <property type="entry name" value="Restrct_endonuc-II-like"/>
</dbReference>
<protein>
    <submittedName>
        <fullName evidence="2">Restriction endonuclease</fullName>
    </submittedName>
</protein>
<dbReference type="Gene3D" id="3.40.1350.10">
    <property type="match status" value="1"/>
</dbReference>
<dbReference type="Proteomes" id="UP000005737">
    <property type="component" value="Unassembled WGS sequence"/>
</dbReference>
<dbReference type="RefSeq" id="WP_002771665.1">
    <property type="nucleotide sequence ID" value="NZ_JH597773.1"/>
</dbReference>
<dbReference type="GO" id="GO:0009307">
    <property type="term" value="P:DNA restriction-modification system"/>
    <property type="evidence" value="ECO:0007669"/>
    <property type="project" value="InterPro"/>
</dbReference>
<gene>
    <name evidence="2" type="ORF">Lepil_1595</name>
</gene>
<evidence type="ECO:0000259" key="1">
    <source>
        <dbReference type="Pfam" id="PF04471"/>
    </source>
</evidence>
<dbReference type="AlphaFoldDB" id="H2CBB1"/>
<dbReference type="STRING" id="183.GCA_002009735_02793"/>
<keyword evidence="2" id="KW-0540">Nuclease</keyword>
<accession>H2CBB1</accession>
<evidence type="ECO:0000313" key="2">
    <source>
        <dbReference type="EMBL" id="EHQ06282.1"/>
    </source>
</evidence>
<reference evidence="2 3" key="1">
    <citation type="submission" date="2011-10" db="EMBL/GenBank/DDBJ databases">
        <title>The Improved High-Quality Draft genome of Leptonema illini DSM 21528.</title>
        <authorList>
            <consortium name="US DOE Joint Genome Institute (JGI-PGF)"/>
            <person name="Lucas S."/>
            <person name="Copeland A."/>
            <person name="Lapidus A."/>
            <person name="Glavina del Rio T."/>
            <person name="Dalin E."/>
            <person name="Tice H."/>
            <person name="Bruce D."/>
            <person name="Goodwin L."/>
            <person name="Pitluck S."/>
            <person name="Peters L."/>
            <person name="Mikhailova N."/>
            <person name="Held B."/>
            <person name="Kyrpides N."/>
            <person name="Mavromatis K."/>
            <person name="Ivanova N."/>
            <person name="Markowitz V."/>
            <person name="Cheng J.-F."/>
            <person name="Hugenholtz P."/>
            <person name="Woyke T."/>
            <person name="Wu D."/>
            <person name="Gronow S."/>
            <person name="Wellnitz S."/>
            <person name="Brambilla E.-M."/>
            <person name="Klenk H.-P."/>
            <person name="Eisen J.A."/>
        </authorList>
    </citation>
    <scope>NUCLEOTIDE SEQUENCE [LARGE SCALE GENOMIC DNA]</scope>
    <source>
        <strain evidence="2 3">DSM 21528</strain>
    </source>
</reference>
<keyword evidence="3" id="KW-1185">Reference proteome</keyword>
<evidence type="ECO:0000313" key="3">
    <source>
        <dbReference type="Proteomes" id="UP000005737"/>
    </source>
</evidence>
<dbReference type="InterPro" id="IPR011856">
    <property type="entry name" value="tRNA_endonuc-like_dom_sf"/>
</dbReference>
<feature type="domain" description="Restriction endonuclease type IV Mrr" evidence="1">
    <location>
        <begin position="37"/>
        <end position="116"/>
    </location>
</feature>
<keyword evidence="2" id="KW-0378">Hydrolase</keyword>
<dbReference type="HOGENOM" id="CLU_079309_0_0_12"/>
<proteinExistence type="predicted"/>
<dbReference type="GO" id="GO:0004519">
    <property type="term" value="F:endonuclease activity"/>
    <property type="evidence" value="ECO:0007669"/>
    <property type="project" value="UniProtKB-KW"/>
</dbReference>
<name>H2CBB1_9LEPT</name>